<dbReference type="SMART" id="SM01079">
    <property type="entry name" value="CHASE"/>
    <property type="match status" value="1"/>
</dbReference>
<dbReference type="GO" id="GO:0007165">
    <property type="term" value="P:signal transduction"/>
    <property type="evidence" value="ECO:0007669"/>
    <property type="project" value="UniProtKB-ARBA"/>
</dbReference>
<evidence type="ECO:0000256" key="3">
    <source>
        <dbReference type="ARBA" id="ARBA00022989"/>
    </source>
</evidence>
<protein>
    <recommendedName>
        <fullName evidence="10">Diguanylate cyclase</fullName>
    </recommendedName>
</protein>
<dbReference type="PANTHER" id="PTHR46663:SF3">
    <property type="entry name" value="SLL0267 PROTEIN"/>
    <property type="match status" value="1"/>
</dbReference>
<dbReference type="PANTHER" id="PTHR46663">
    <property type="entry name" value="DIGUANYLATE CYCLASE DGCT-RELATED"/>
    <property type="match status" value="1"/>
</dbReference>
<dbReference type="SMART" id="SM00267">
    <property type="entry name" value="GGDEF"/>
    <property type="match status" value="1"/>
</dbReference>
<dbReference type="InterPro" id="IPR043128">
    <property type="entry name" value="Rev_trsase/Diguanyl_cyclase"/>
</dbReference>
<dbReference type="Gene3D" id="3.30.450.350">
    <property type="entry name" value="CHASE domain"/>
    <property type="match status" value="1"/>
</dbReference>
<evidence type="ECO:0000256" key="2">
    <source>
        <dbReference type="ARBA" id="ARBA00022692"/>
    </source>
</evidence>
<dbReference type="InterPro" id="IPR052163">
    <property type="entry name" value="DGC-Regulatory_Protein"/>
</dbReference>
<dbReference type="NCBIfam" id="TIGR00254">
    <property type="entry name" value="GGDEF"/>
    <property type="match status" value="1"/>
</dbReference>
<feature type="domain" description="GGDEF" evidence="7">
    <location>
        <begin position="371"/>
        <end position="505"/>
    </location>
</feature>
<feature type="transmembrane region" description="Helical" evidence="5">
    <location>
        <begin position="296"/>
        <end position="314"/>
    </location>
</feature>
<name>A0A291HV37_9GAMM</name>
<keyword evidence="2 5" id="KW-0812">Transmembrane</keyword>
<evidence type="ECO:0008006" key="10">
    <source>
        <dbReference type="Google" id="ProtNLM"/>
    </source>
</evidence>
<reference evidence="9" key="1">
    <citation type="submission" date="2015-09" db="EMBL/GenBank/DDBJ databases">
        <authorList>
            <person name="Shao Z."/>
            <person name="Wang L."/>
        </authorList>
    </citation>
    <scope>NUCLEOTIDE SEQUENCE [LARGE SCALE GENOMIC DNA]</scope>
    <source>
        <strain evidence="9">F13-1</strain>
    </source>
</reference>
<dbReference type="EMBL" id="CP012621">
    <property type="protein sequence ID" value="ATG75992.1"/>
    <property type="molecule type" value="Genomic_DNA"/>
</dbReference>
<keyword evidence="3 5" id="KW-1133">Transmembrane helix</keyword>
<proteinExistence type="predicted"/>
<dbReference type="AlphaFoldDB" id="A0A291HV37"/>
<evidence type="ECO:0000313" key="9">
    <source>
        <dbReference type="Proteomes" id="UP000217763"/>
    </source>
</evidence>
<dbReference type="InterPro" id="IPR042240">
    <property type="entry name" value="CHASE_sf"/>
</dbReference>
<organism evidence="8 9">
    <name type="scientific">Zobellella denitrificans</name>
    <dbReference type="NCBI Taxonomy" id="347534"/>
    <lineage>
        <taxon>Bacteria</taxon>
        <taxon>Pseudomonadati</taxon>
        <taxon>Pseudomonadota</taxon>
        <taxon>Gammaproteobacteria</taxon>
        <taxon>Aeromonadales</taxon>
        <taxon>Aeromonadaceae</taxon>
        <taxon>Zobellella</taxon>
    </lineage>
</organism>
<dbReference type="PROSITE" id="PS50839">
    <property type="entry name" value="CHASE"/>
    <property type="match status" value="1"/>
</dbReference>
<evidence type="ECO:0000256" key="4">
    <source>
        <dbReference type="ARBA" id="ARBA00023136"/>
    </source>
</evidence>
<dbReference type="Pfam" id="PF00990">
    <property type="entry name" value="GGDEF"/>
    <property type="match status" value="1"/>
</dbReference>
<gene>
    <name evidence="8" type="ORF">AN401_16020</name>
</gene>
<evidence type="ECO:0000313" key="8">
    <source>
        <dbReference type="EMBL" id="ATG75992.1"/>
    </source>
</evidence>
<dbReference type="InterPro" id="IPR000160">
    <property type="entry name" value="GGDEF_dom"/>
</dbReference>
<accession>A0A291HV37</accession>
<dbReference type="PROSITE" id="PS50887">
    <property type="entry name" value="GGDEF"/>
    <property type="match status" value="1"/>
</dbReference>
<dbReference type="SUPFAM" id="SSF55073">
    <property type="entry name" value="Nucleotide cyclase"/>
    <property type="match status" value="1"/>
</dbReference>
<dbReference type="GO" id="GO:0016020">
    <property type="term" value="C:membrane"/>
    <property type="evidence" value="ECO:0007669"/>
    <property type="project" value="UniProtKB-SubCell"/>
</dbReference>
<evidence type="ECO:0000256" key="5">
    <source>
        <dbReference type="SAM" id="Phobius"/>
    </source>
</evidence>
<dbReference type="Proteomes" id="UP000217763">
    <property type="component" value="Chromosome"/>
</dbReference>
<feature type="domain" description="CHASE" evidence="6">
    <location>
        <begin position="62"/>
        <end position="279"/>
    </location>
</feature>
<evidence type="ECO:0000259" key="7">
    <source>
        <dbReference type="PROSITE" id="PS50887"/>
    </source>
</evidence>
<evidence type="ECO:0000259" key="6">
    <source>
        <dbReference type="PROSITE" id="PS50839"/>
    </source>
</evidence>
<dbReference type="InterPro" id="IPR006189">
    <property type="entry name" value="CHASE_dom"/>
</dbReference>
<evidence type="ECO:0000256" key="1">
    <source>
        <dbReference type="ARBA" id="ARBA00004370"/>
    </source>
</evidence>
<comment type="subcellular location">
    <subcellularLocation>
        <location evidence="1">Membrane</location>
    </subcellularLocation>
</comment>
<dbReference type="GO" id="GO:0003824">
    <property type="term" value="F:catalytic activity"/>
    <property type="evidence" value="ECO:0007669"/>
    <property type="project" value="UniProtKB-ARBA"/>
</dbReference>
<dbReference type="CDD" id="cd01949">
    <property type="entry name" value="GGDEF"/>
    <property type="match status" value="1"/>
</dbReference>
<dbReference type="Pfam" id="PF03924">
    <property type="entry name" value="CHASE"/>
    <property type="match status" value="1"/>
</dbReference>
<sequence length="513" mass="56432">MVVIAALGIYLSLSAYSRGSALQEQLRHKEFERLAQVQALRAQQFIDNARGLLNAFRGLFIASEELTREEYHRFVTSVIASYPEITAVHWAPRVPHARRAMVEAELAAEGLAPMGIFDTTPDADDMHRAPERELYFPILFAAPERLNSSVAGLDALNRPHSAPVVRQVLSRGQQASSPPFHIVQDPQGPLAIAIYQPLYALPGVPESKEVQGLVILMLRPEILLRELIEDGELNSGLRLLDVTEEPARSIYPGSASPSAAGPGELAFPLELPGRSWQLVLSPSEQFLGASRSRQPLWLMLVSLLLTAVLMAFVARSLRDARMLAQANTSLLLRQQELDALAYYDTLTGLPNRSLLVDRVNQALFADQRRGSFSAIGLLDLDGFKEVNDSLGHQAGDEVLARLARRMTRVLRSTDTLARIGGDEFVVLLPGLRGRELAEQILQRLLDEIARPVVLERGDRVGLSASIGMVLPCDAGQELETWLGQADRAMYRAKHAGKGHYVIVPPQGSGLLWP</sequence>
<keyword evidence="9" id="KW-1185">Reference proteome</keyword>
<keyword evidence="4 5" id="KW-0472">Membrane</keyword>
<dbReference type="KEGG" id="zdf:AN401_16020"/>
<dbReference type="Gene3D" id="3.30.70.270">
    <property type="match status" value="1"/>
</dbReference>
<dbReference type="InterPro" id="IPR029787">
    <property type="entry name" value="Nucleotide_cyclase"/>
</dbReference>